<dbReference type="Proteomes" id="UP000887578">
    <property type="component" value="Unplaced"/>
</dbReference>
<proteinExistence type="predicted"/>
<evidence type="ECO:0000313" key="1">
    <source>
        <dbReference type="Proteomes" id="UP000887578"/>
    </source>
</evidence>
<evidence type="ECO:0000313" key="2">
    <source>
        <dbReference type="WBParaSite" id="PDA_v2.g1195.t1"/>
    </source>
</evidence>
<reference evidence="2" key="1">
    <citation type="submission" date="2022-11" db="UniProtKB">
        <authorList>
            <consortium name="WormBaseParasite"/>
        </authorList>
    </citation>
    <scope>IDENTIFICATION</scope>
</reference>
<dbReference type="AlphaFoldDB" id="A0A914P9M3"/>
<accession>A0A914P9M3</accession>
<dbReference type="WBParaSite" id="PDA_v2.g1195.t1">
    <property type="protein sequence ID" value="PDA_v2.g1195.t1"/>
    <property type="gene ID" value="PDA_v2.g1195"/>
</dbReference>
<dbReference type="CDD" id="cd14733">
    <property type="entry name" value="BACK"/>
    <property type="match status" value="1"/>
</dbReference>
<name>A0A914P9M3_9BILA</name>
<organism evidence="1 2">
    <name type="scientific">Panagrolaimus davidi</name>
    <dbReference type="NCBI Taxonomy" id="227884"/>
    <lineage>
        <taxon>Eukaryota</taxon>
        <taxon>Metazoa</taxon>
        <taxon>Ecdysozoa</taxon>
        <taxon>Nematoda</taxon>
        <taxon>Chromadorea</taxon>
        <taxon>Rhabditida</taxon>
        <taxon>Tylenchina</taxon>
        <taxon>Panagrolaimomorpha</taxon>
        <taxon>Panagrolaimoidea</taxon>
        <taxon>Panagrolaimidae</taxon>
        <taxon>Panagrolaimus</taxon>
    </lineage>
</organism>
<protein>
    <submittedName>
        <fullName evidence="2">Uncharacterized protein</fullName>
    </submittedName>
</protein>
<sequence>MTTLYITAWGFPKAPGPELQAAAPEFRPRPSSCAGGLQETRAPKLLQIYFIDELSESNVVDFANLSVKTNAEELRDVCVSFLMKYIGKNTEIENIKNLDKEITNDIGQRSLLYMTEYEYFCNAFF</sequence>
<keyword evidence="1" id="KW-1185">Reference proteome</keyword>